<dbReference type="InterPro" id="IPR041692">
    <property type="entry name" value="HHH_9"/>
</dbReference>
<dbReference type="Pfam" id="PF16921">
    <property type="entry name" value="Tex_YqgF"/>
    <property type="match status" value="1"/>
</dbReference>
<dbReference type="Pfam" id="PF17674">
    <property type="entry name" value="HHH_9"/>
    <property type="match status" value="1"/>
</dbReference>
<dbReference type="Pfam" id="PF09371">
    <property type="entry name" value="Tex_N"/>
    <property type="match status" value="1"/>
</dbReference>
<dbReference type="GO" id="GO:0006412">
    <property type="term" value="P:translation"/>
    <property type="evidence" value="ECO:0007669"/>
    <property type="project" value="TreeGrafter"/>
</dbReference>
<dbReference type="OrthoDB" id="9804714at2"/>
<keyword evidence="1" id="KW-0175">Coiled coil</keyword>
<dbReference type="AlphaFoldDB" id="A0A512AXM6"/>
<protein>
    <submittedName>
        <fullName evidence="4">RNA-binding transcriptional accessory protein</fullName>
    </submittedName>
</protein>
<dbReference type="Gene3D" id="3.30.420.140">
    <property type="entry name" value="YqgF/RNase H-like domain"/>
    <property type="match status" value="1"/>
</dbReference>
<sequence>MEDLLKHFLKIATELSISIKQVQATVQLLDEGATVPFISRYRKEVTGSLDEVAVAAIRDRMEQLRELDKRRESILKSINDQGKLTPELEAQINAAETMAVLEDIYLPYKPKRRTKATIAREKGLEPLATRIFEQERFDVTTEASQYISAEKEVKDTEEALAGARDIIAEWINENPDARARMRNLFEKKGVFKSRVMLGKEEEGQKYKDYFEWEEPIEKAPSHRILALRRGEKEMILMLNAQPEEEAAIEILENMFVKGNNEAAEQVRLAAKDAYKRMLKLSMETEVRMSSKKRADEEAIRVFADNLRQLLLSAPLGQKTVLALDPGFRTGCKLVVLDKQGKLLHNENVYPHTGNRQAQEAASTVKYLANKFEVEAIAIGNGTASRETETFVRGLGLPANIAVVMVNESGASIYSASDVAREEFPDYDVTVRGAVSIGRRLMDPLAELVKIDPKSIGVGQYQHDVDQTALKHSLDDVVMSSVNAVGVEVNTASKQLLTYVSGLGPSLAQNIVEYRNQNGPFRSRSELKKVPRLGDKAFEQAAGFLRIRDAKNPLDASAVHPERYDLVQKMAADLNATVTDLMKSAELRQKLDLKKYVTAEVGLPTLQDIMSELAKPGRDPREGFEAFSFTEGVNEMKDLHPGMKLPGIVTNITAFGAFVDIGVHQDGLVHVSHLSDKFISNPAEAVKVHQKVEVTVLEVDVARKRIALSMKTDPYAAGKPSGERGNGGGRKGGNSKREEEPMDDFQAKLAKLKGMFK</sequence>
<dbReference type="InterPro" id="IPR050437">
    <property type="entry name" value="Ribos_protein_bS1-like"/>
</dbReference>
<dbReference type="GO" id="GO:0003729">
    <property type="term" value="F:mRNA binding"/>
    <property type="evidence" value="ECO:0007669"/>
    <property type="project" value="TreeGrafter"/>
</dbReference>
<evidence type="ECO:0000313" key="4">
    <source>
        <dbReference type="EMBL" id="GEO04267.1"/>
    </source>
</evidence>
<dbReference type="SUPFAM" id="SSF50249">
    <property type="entry name" value="Nucleic acid-binding proteins"/>
    <property type="match status" value="1"/>
</dbReference>
<dbReference type="InterPro" id="IPR012337">
    <property type="entry name" value="RNaseH-like_sf"/>
</dbReference>
<dbReference type="InterPro" id="IPR003029">
    <property type="entry name" value="S1_domain"/>
</dbReference>
<feature type="coiled-coil region" evidence="1">
    <location>
        <begin position="146"/>
        <end position="173"/>
    </location>
</feature>
<dbReference type="Pfam" id="PF22706">
    <property type="entry name" value="Tex_central_region"/>
    <property type="match status" value="1"/>
</dbReference>
<dbReference type="GO" id="GO:0003735">
    <property type="term" value="F:structural constituent of ribosome"/>
    <property type="evidence" value="ECO:0007669"/>
    <property type="project" value="TreeGrafter"/>
</dbReference>
<proteinExistence type="predicted"/>
<dbReference type="FunFam" id="1.10.150.310:FF:000001">
    <property type="entry name" value="RNA-binding transcriptional accessory protein"/>
    <property type="match status" value="1"/>
</dbReference>
<dbReference type="Proteomes" id="UP000321532">
    <property type="component" value="Unassembled WGS sequence"/>
</dbReference>
<dbReference type="PANTHER" id="PTHR10724">
    <property type="entry name" value="30S RIBOSOMAL PROTEIN S1"/>
    <property type="match status" value="1"/>
</dbReference>
<dbReference type="InterPro" id="IPR032639">
    <property type="entry name" value="Tex_YqgF"/>
</dbReference>
<dbReference type="Gene3D" id="1.10.10.650">
    <property type="entry name" value="RuvA domain 2-like"/>
    <property type="match status" value="1"/>
</dbReference>
<dbReference type="FunFam" id="2.40.50.140:FF:000051">
    <property type="entry name" value="RNA-binding transcriptional accessory protein"/>
    <property type="match status" value="1"/>
</dbReference>
<dbReference type="SUPFAM" id="SSF158832">
    <property type="entry name" value="Tex N-terminal region-like"/>
    <property type="match status" value="1"/>
</dbReference>
<feature type="domain" description="S1 motif" evidence="3">
    <location>
        <begin position="641"/>
        <end position="710"/>
    </location>
</feature>
<dbReference type="CDD" id="cd05685">
    <property type="entry name" value="S1_Tex"/>
    <property type="match status" value="1"/>
</dbReference>
<dbReference type="InterPro" id="IPR012340">
    <property type="entry name" value="NA-bd_OB-fold"/>
</dbReference>
<dbReference type="InterPro" id="IPR055179">
    <property type="entry name" value="Tex-like_central_region"/>
</dbReference>
<organism evidence="4 5">
    <name type="scientific">Adhaeribacter aerolatus</name>
    <dbReference type="NCBI Taxonomy" id="670289"/>
    <lineage>
        <taxon>Bacteria</taxon>
        <taxon>Pseudomonadati</taxon>
        <taxon>Bacteroidota</taxon>
        <taxon>Cytophagia</taxon>
        <taxon>Cytophagales</taxon>
        <taxon>Hymenobacteraceae</taxon>
        <taxon>Adhaeribacter</taxon>
    </lineage>
</organism>
<accession>A0A512AXM6</accession>
<dbReference type="InterPro" id="IPR006641">
    <property type="entry name" value="YqgF/RNaseH-like_dom"/>
</dbReference>
<dbReference type="GO" id="GO:0006139">
    <property type="term" value="P:nucleobase-containing compound metabolic process"/>
    <property type="evidence" value="ECO:0007669"/>
    <property type="project" value="InterPro"/>
</dbReference>
<dbReference type="Gene3D" id="1.10.150.310">
    <property type="entry name" value="Tex RuvX-like domain-like"/>
    <property type="match status" value="1"/>
</dbReference>
<evidence type="ECO:0000256" key="2">
    <source>
        <dbReference type="SAM" id="MobiDB-lite"/>
    </source>
</evidence>
<keyword evidence="5" id="KW-1185">Reference proteome</keyword>
<dbReference type="Gene3D" id="1.10.3500.10">
    <property type="entry name" value="Tex N-terminal region-like"/>
    <property type="match status" value="1"/>
</dbReference>
<evidence type="ECO:0000256" key="1">
    <source>
        <dbReference type="SAM" id="Coils"/>
    </source>
</evidence>
<dbReference type="GO" id="GO:0005737">
    <property type="term" value="C:cytoplasm"/>
    <property type="evidence" value="ECO:0007669"/>
    <property type="project" value="UniProtKB-ARBA"/>
</dbReference>
<dbReference type="InterPro" id="IPR018974">
    <property type="entry name" value="Tex-like_N"/>
</dbReference>
<dbReference type="InterPro" id="IPR023319">
    <property type="entry name" value="Tex-like_HTH_dom_sf"/>
</dbReference>
<dbReference type="PROSITE" id="PS50126">
    <property type="entry name" value="S1"/>
    <property type="match status" value="1"/>
</dbReference>
<dbReference type="FunFam" id="1.10.10.650:FF:000001">
    <property type="entry name" value="S1 RNA-binding domain 1"/>
    <property type="match status" value="1"/>
</dbReference>
<dbReference type="Pfam" id="PF00575">
    <property type="entry name" value="S1"/>
    <property type="match status" value="1"/>
</dbReference>
<reference evidence="4 5" key="1">
    <citation type="submission" date="2019-07" db="EMBL/GenBank/DDBJ databases">
        <title>Whole genome shotgun sequence of Adhaeribacter aerolatus NBRC 106133.</title>
        <authorList>
            <person name="Hosoyama A."/>
            <person name="Uohara A."/>
            <person name="Ohji S."/>
            <person name="Ichikawa N."/>
        </authorList>
    </citation>
    <scope>NUCLEOTIDE SEQUENCE [LARGE SCALE GENOMIC DNA]</scope>
    <source>
        <strain evidence="4 5">NBRC 106133</strain>
    </source>
</reference>
<dbReference type="SMART" id="SM00732">
    <property type="entry name" value="YqgFc"/>
    <property type="match status" value="1"/>
</dbReference>
<dbReference type="RefSeq" id="WP_146897534.1">
    <property type="nucleotide sequence ID" value="NZ_BJYS01000013.1"/>
</dbReference>
<comment type="caution">
    <text evidence="4">The sequence shown here is derived from an EMBL/GenBank/DDBJ whole genome shotgun (WGS) entry which is preliminary data.</text>
</comment>
<evidence type="ECO:0000259" key="3">
    <source>
        <dbReference type="PROSITE" id="PS50126"/>
    </source>
</evidence>
<dbReference type="InterPro" id="IPR044146">
    <property type="entry name" value="S1_Tex"/>
</dbReference>
<dbReference type="EMBL" id="BJYS01000013">
    <property type="protein sequence ID" value="GEO04267.1"/>
    <property type="molecule type" value="Genomic_DNA"/>
</dbReference>
<dbReference type="InterPro" id="IPR010994">
    <property type="entry name" value="RuvA_2-like"/>
</dbReference>
<dbReference type="Pfam" id="PF12836">
    <property type="entry name" value="HHH_3"/>
    <property type="match status" value="1"/>
</dbReference>
<dbReference type="PANTHER" id="PTHR10724:SF10">
    <property type="entry name" value="S1 RNA-BINDING DOMAIN-CONTAINING PROTEIN 1"/>
    <property type="match status" value="1"/>
</dbReference>
<dbReference type="Gene3D" id="2.40.50.140">
    <property type="entry name" value="Nucleic acid-binding proteins"/>
    <property type="match status" value="1"/>
</dbReference>
<dbReference type="FunFam" id="3.30.420.140:FF:000001">
    <property type="entry name" value="RNA-binding transcriptional accessory protein"/>
    <property type="match status" value="1"/>
</dbReference>
<feature type="region of interest" description="Disordered" evidence="2">
    <location>
        <begin position="712"/>
        <end position="744"/>
    </location>
</feature>
<dbReference type="InterPro" id="IPR037027">
    <property type="entry name" value="YqgF/RNaseH-like_dom_sf"/>
</dbReference>
<dbReference type="InterPro" id="IPR023323">
    <property type="entry name" value="Tex-like_dom_sf"/>
</dbReference>
<gene>
    <name evidence="4" type="ORF">AAE02nite_19310</name>
</gene>
<dbReference type="SMART" id="SM00316">
    <property type="entry name" value="S1"/>
    <property type="match status" value="1"/>
</dbReference>
<evidence type="ECO:0000313" key="5">
    <source>
        <dbReference type="Proteomes" id="UP000321532"/>
    </source>
</evidence>
<dbReference type="SUPFAM" id="SSF47781">
    <property type="entry name" value="RuvA domain 2-like"/>
    <property type="match status" value="2"/>
</dbReference>
<dbReference type="SUPFAM" id="SSF53098">
    <property type="entry name" value="Ribonuclease H-like"/>
    <property type="match status" value="1"/>
</dbReference>
<name>A0A512AXM6_9BACT</name>